<organism evidence="2 3">
    <name type="scientific">Rudanella paleaurantiibacter</name>
    <dbReference type="NCBI Taxonomy" id="2614655"/>
    <lineage>
        <taxon>Bacteria</taxon>
        <taxon>Pseudomonadati</taxon>
        <taxon>Bacteroidota</taxon>
        <taxon>Cytophagia</taxon>
        <taxon>Cytophagales</taxon>
        <taxon>Cytophagaceae</taxon>
        <taxon>Rudanella</taxon>
    </lineage>
</organism>
<sequence>MANPFELIDRRLGAIEQVLQELRRATPAHKVQAQTDSDELLTPEETAQLLKVSKVTVWQWSKPKPGILKKHTIGNQVRYLRSEVIAAATKKGGQAA</sequence>
<dbReference type="RefSeq" id="WP_152124069.1">
    <property type="nucleotide sequence ID" value="NZ_WELI01000003.1"/>
</dbReference>
<name>A0A7J5U012_9BACT</name>
<dbReference type="EMBL" id="WELI01000003">
    <property type="protein sequence ID" value="KAB7731083.1"/>
    <property type="molecule type" value="Genomic_DNA"/>
</dbReference>
<keyword evidence="3" id="KW-1185">Reference proteome</keyword>
<evidence type="ECO:0000259" key="1">
    <source>
        <dbReference type="Pfam" id="PF12728"/>
    </source>
</evidence>
<evidence type="ECO:0000313" key="2">
    <source>
        <dbReference type="EMBL" id="KAB7731083.1"/>
    </source>
</evidence>
<proteinExistence type="predicted"/>
<feature type="domain" description="Helix-turn-helix" evidence="1">
    <location>
        <begin position="40"/>
        <end position="89"/>
    </location>
</feature>
<gene>
    <name evidence="2" type="ORF">F5984_09715</name>
</gene>
<dbReference type="AlphaFoldDB" id="A0A7J5U012"/>
<protein>
    <submittedName>
        <fullName evidence="2">Helix-turn-helix domain-containing protein</fullName>
    </submittedName>
</protein>
<accession>A0A7J5U012</accession>
<dbReference type="Pfam" id="PF12728">
    <property type="entry name" value="HTH_17"/>
    <property type="match status" value="1"/>
</dbReference>
<dbReference type="InterPro" id="IPR041657">
    <property type="entry name" value="HTH_17"/>
</dbReference>
<evidence type="ECO:0000313" key="3">
    <source>
        <dbReference type="Proteomes" id="UP000488299"/>
    </source>
</evidence>
<dbReference type="Proteomes" id="UP000488299">
    <property type="component" value="Unassembled WGS sequence"/>
</dbReference>
<comment type="caution">
    <text evidence="2">The sequence shown here is derived from an EMBL/GenBank/DDBJ whole genome shotgun (WGS) entry which is preliminary data.</text>
</comment>
<reference evidence="2 3" key="1">
    <citation type="submission" date="2019-10" db="EMBL/GenBank/DDBJ databases">
        <title>Rudanella paleaurantiibacter sp. nov., isolated from sludge.</title>
        <authorList>
            <person name="Xu S.Q."/>
        </authorList>
    </citation>
    <scope>NUCLEOTIDE SEQUENCE [LARGE SCALE GENOMIC DNA]</scope>
    <source>
        <strain evidence="2 3">HX-22-17</strain>
    </source>
</reference>